<evidence type="ECO:0000256" key="4">
    <source>
        <dbReference type="SAM" id="MobiDB-lite"/>
    </source>
</evidence>
<comment type="caution">
    <text evidence="6">The sequence shown here is derived from an EMBL/GenBank/DDBJ whole genome shotgun (WGS) entry which is preliminary data.</text>
</comment>
<evidence type="ECO:0000256" key="1">
    <source>
        <dbReference type="ARBA" id="ARBA00023015"/>
    </source>
</evidence>
<name>A0A4Z0C349_9BURK</name>
<evidence type="ECO:0000256" key="3">
    <source>
        <dbReference type="ARBA" id="ARBA00023163"/>
    </source>
</evidence>
<dbReference type="InterPro" id="IPR036388">
    <property type="entry name" value="WH-like_DNA-bd_sf"/>
</dbReference>
<evidence type="ECO:0000259" key="5">
    <source>
        <dbReference type="PROSITE" id="PS50995"/>
    </source>
</evidence>
<dbReference type="SMART" id="SM00347">
    <property type="entry name" value="HTH_MARR"/>
    <property type="match status" value="1"/>
</dbReference>
<keyword evidence="3" id="KW-0804">Transcription</keyword>
<accession>A0A4Z0C349</accession>
<reference evidence="6 7" key="1">
    <citation type="submission" date="2019-03" db="EMBL/GenBank/DDBJ databases">
        <title>Ramlibacter henchirensis DSM 14656, whole genome shotgun sequence.</title>
        <authorList>
            <person name="Zhang X."/>
            <person name="Feng G."/>
            <person name="Zhu H."/>
        </authorList>
    </citation>
    <scope>NUCLEOTIDE SEQUENCE [LARGE SCALE GENOMIC DNA]</scope>
    <source>
        <strain evidence="6 7">DSM 14656</strain>
    </source>
</reference>
<gene>
    <name evidence="6" type="ORF">EZ313_05425</name>
</gene>
<dbReference type="RefSeq" id="WP_135262173.1">
    <property type="nucleotide sequence ID" value="NZ_SMLM01000001.1"/>
</dbReference>
<dbReference type="InterPro" id="IPR036390">
    <property type="entry name" value="WH_DNA-bd_sf"/>
</dbReference>
<dbReference type="Gene3D" id="1.10.10.10">
    <property type="entry name" value="Winged helix-like DNA-binding domain superfamily/Winged helix DNA-binding domain"/>
    <property type="match status" value="1"/>
</dbReference>
<keyword evidence="1" id="KW-0805">Transcription regulation</keyword>
<dbReference type="Pfam" id="PF12802">
    <property type="entry name" value="MarR_2"/>
    <property type="match status" value="1"/>
</dbReference>
<dbReference type="GO" id="GO:0003677">
    <property type="term" value="F:DNA binding"/>
    <property type="evidence" value="ECO:0007669"/>
    <property type="project" value="UniProtKB-KW"/>
</dbReference>
<dbReference type="InterPro" id="IPR000835">
    <property type="entry name" value="HTH_MarR-typ"/>
</dbReference>
<evidence type="ECO:0000256" key="2">
    <source>
        <dbReference type="ARBA" id="ARBA00023125"/>
    </source>
</evidence>
<dbReference type="GO" id="GO:0003700">
    <property type="term" value="F:DNA-binding transcription factor activity"/>
    <property type="evidence" value="ECO:0007669"/>
    <property type="project" value="InterPro"/>
</dbReference>
<feature type="domain" description="HTH marR-type" evidence="5">
    <location>
        <begin position="17"/>
        <end position="156"/>
    </location>
</feature>
<feature type="region of interest" description="Disordered" evidence="4">
    <location>
        <begin position="1"/>
        <end position="21"/>
    </location>
</feature>
<dbReference type="SUPFAM" id="SSF46785">
    <property type="entry name" value="Winged helix' DNA-binding domain"/>
    <property type="match status" value="1"/>
</dbReference>
<dbReference type="PROSITE" id="PS01117">
    <property type="entry name" value="HTH_MARR_1"/>
    <property type="match status" value="1"/>
</dbReference>
<evidence type="ECO:0000313" key="6">
    <source>
        <dbReference type="EMBL" id="TFZ06087.1"/>
    </source>
</evidence>
<dbReference type="AlphaFoldDB" id="A0A4Z0C349"/>
<dbReference type="OrthoDB" id="8911933at2"/>
<proteinExistence type="predicted"/>
<dbReference type="GO" id="GO:0006950">
    <property type="term" value="P:response to stress"/>
    <property type="evidence" value="ECO:0007669"/>
    <property type="project" value="TreeGrafter"/>
</dbReference>
<evidence type="ECO:0000313" key="7">
    <source>
        <dbReference type="Proteomes" id="UP000298180"/>
    </source>
</evidence>
<dbReference type="InterPro" id="IPR039422">
    <property type="entry name" value="MarR/SlyA-like"/>
</dbReference>
<organism evidence="6 7">
    <name type="scientific">Ramlibacter henchirensis</name>
    <dbReference type="NCBI Taxonomy" id="204072"/>
    <lineage>
        <taxon>Bacteria</taxon>
        <taxon>Pseudomonadati</taxon>
        <taxon>Pseudomonadota</taxon>
        <taxon>Betaproteobacteria</taxon>
        <taxon>Burkholderiales</taxon>
        <taxon>Comamonadaceae</taxon>
        <taxon>Ramlibacter</taxon>
    </lineage>
</organism>
<dbReference type="PANTHER" id="PTHR33164">
    <property type="entry name" value="TRANSCRIPTIONAL REGULATOR, MARR FAMILY"/>
    <property type="match status" value="1"/>
</dbReference>
<dbReference type="Proteomes" id="UP000298180">
    <property type="component" value="Unassembled WGS sequence"/>
</dbReference>
<keyword evidence="7" id="KW-1185">Reference proteome</keyword>
<dbReference type="InterPro" id="IPR023187">
    <property type="entry name" value="Tscrpt_reg_MarR-type_CS"/>
</dbReference>
<dbReference type="EMBL" id="SMLM01000001">
    <property type="protein sequence ID" value="TFZ06087.1"/>
    <property type="molecule type" value="Genomic_DNA"/>
</dbReference>
<dbReference type="PROSITE" id="PS50995">
    <property type="entry name" value="HTH_MARR_2"/>
    <property type="match status" value="1"/>
</dbReference>
<dbReference type="PANTHER" id="PTHR33164:SF43">
    <property type="entry name" value="HTH-TYPE TRANSCRIPTIONAL REPRESSOR YETL"/>
    <property type="match status" value="1"/>
</dbReference>
<sequence>MPSSRRPPRAVPPPQQPPQLTESATRVLRRFRIVVNSVKSHFRSVEKKAGISGAQAWAMSVIRDAPGIGVGSLAKAMDIHQSTASNLLRPLLEQGLVVADRANADKRAVHLQLTAAGVRVLKKTPGPFTGVLPQALMELDERTLARLDRDLGRLIEVLGADREAGSIPLWESTR</sequence>
<protein>
    <submittedName>
        <fullName evidence="6">MarR family transcriptional regulator</fullName>
    </submittedName>
</protein>
<keyword evidence="2" id="KW-0238">DNA-binding</keyword>